<name>A0ABY5PI36_9ACTN</name>
<organism evidence="3 4">
    <name type="scientific">Svornostia abyssi</name>
    <dbReference type="NCBI Taxonomy" id="2898438"/>
    <lineage>
        <taxon>Bacteria</taxon>
        <taxon>Bacillati</taxon>
        <taxon>Actinomycetota</taxon>
        <taxon>Thermoleophilia</taxon>
        <taxon>Solirubrobacterales</taxon>
        <taxon>Baekduiaceae</taxon>
        <taxon>Svornostia</taxon>
    </lineage>
</organism>
<reference evidence="4" key="1">
    <citation type="submission" date="2021-11" db="EMBL/GenBank/DDBJ databases">
        <title>Cultivation dependent microbiological survey of springs from the worlds oldest radium mine currently devoted to the extraction of radon-saturated water.</title>
        <authorList>
            <person name="Kapinusova G."/>
            <person name="Smrhova T."/>
            <person name="Strejcek M."/>
            <person name="Suman J."/>
            <person name="Jani K."/>
            <person name="Pajer P."/>
            <person name="Uhlik O."/>
        </authorList>
    </citation>
    <scope>NUCLEOTIDE SEQUENCE [LARGE SCALE GENOMIC DNA]</scope>
    <source>
        <strain evidence="4">J379</strain>
    </source>
</reference>
<evidence type="ECO:0000256" key="2">
    <source>
        <dbReference type="SAM" id="Phobius"/>
    </source>
</evidence>
<feature type="region of interest" description="Disordered" evidence="1">
    <location>
        <begin position="39"/>
        <end position="69"/>
    </location>
</feature>
<sequence length="69" mass="7598">MDFGEIYNTAWGVMGVVGGVGAIVVMLWVSARSTHERDAEDHARDFYAEHGHWPDQEPGAPPDPLPPVR</sequence>
<feature type="compositionally biased region" description="Pro residues" evidence="1">
    <location>
        <begin position="59"/>
        <end position="69"/>
    </location>
</feature>
<evidence type="ECO:0000313" key="4">
    <source>
        <dbReference type="Proteomes" id="UP001058860"/>
    </source>
</evidence>
<evidence type="ECO:0000256" key="1">
    <source>
        <dbReference type="SAM" id="MobiDB-lite"/>
    </source>
</evidence>
<keyword evidence="2" id="KW-0812">Transmembrane</keyword>
<evidence type="ECO:0000313" key="3">
    <source>
        <dbReference type="EMBL" id="UUY04349.1"/>
    </source>
</evidence>
<keyword evidence="4" id="KW-1185">Reference proteome</keyword>
<protein>
    <submittedName>
        <fullName evidence="3">Uncharacterized protein</fullName>
    </submittedName>
</protein>
<proteinExistence type="predicted"/>
<keyword evidence="2" id="KW-1133">Transmembrane helix</keyword>
<feature type="transmembrane region" description="Helical" evidence="2">
    <location>
        <begin position="6"/>
        <end position="29"/>
    </location>
</feature>
<dbReference type="EMBL" id="CP088295">
    <property type="protein sequence ID" value="UUY04349.1"/>
    <property type="molecule type" value="Genomic_DNA"/>
</dbReference>
<gene>
    <name evidence="3" type="ORF">LRS13_02100</name>
</gene>
<accession>A0ABY5PI36</accession>
<feature type="compositionally biased region" description="Basic and acidic residues" evidence="1">
    <location>
        <begin position="39"/>
        <end position="55"/>
    </location>
</feature>
<dbReference type="Proteomes" id="UP001058860">
    <property type="component" value="Chromosome"/>
</dbReference>
<keyword evidence="2" id="KW-0472">Membrane</keyword>
<dbReference type="RefSeq" id="WP_353864834.1">
    <property type="nucleotide sequence ID" value="NZ_CP088295.1"/>
</dbReference>